<dbReference type="Pfam" id="PF00376">
    <property type="entry name" value="MerR"/>
    <property type="match status" value="1"/>
</dbReference>
<dbReference type="InterPro" id="IPR009061">
    <property type="entry name" value="DNA-bd_dom_put_sf"/>
</dbReference>
<dbReference type="GO" id="GO:0006355">
    <property type="term" value="P:regulation of DNA-templated transcription"/>
    <property type="evidence" value="ECO:0007669"/>
    <property type="project" value="InterPro"/>
</dbReference>
<dbReference type="AlphaFoldDB" id="A0A1F5N7F1"/>
<name>A0A1F5N7F1_9BACT</name>
<proteinExistence type="predicted"/>
<dbReference type="Proteomes" id="UP000177610">
    <property type="component" value="Unassembled WGS sequence"/>
</dbReference>
<dbReference type="InterPro" id="IPR000551">
    <property type="entry name" value="MerR-type_HTH_dom"/>
</dbReference>
<reference evidence="2 3" key="1">
    <citation type="journal article" date="2016" name="Nat. Commun.">
        <title>Thousands of microbial genomes shed light on interconnected biogeochemical processes in an aquifer system.</title>
        <authorList>
            <person name="Anantharaman K."/>
            <person name="Brown C.T."/>
            <person name="Hug L.A."/>
            <person name="Sharon I."/>
            <person name="Castelle C.J."/>
            <person name="Probst A.J."/>
            <person name="Thomas B.C."/>
            <person name="Singh A."/>
            <person name="Wilkins M.J."/>
            <person name="Karaoz U."/>
            <person name="Brodie E.L."/>
            <person name="Williams K.H."/>
            <person name="Hubbard S.S."/>
            <person name="Banfield J.F."/>
        </authorList>
    </citation>
    <scope>NUCLEOTIDE SEQUENCE [LARGE SCALE GENOMIC DNA]</scope>
</reference>
<dbReference type="PROSITE" id="PS50937">
    <property type="entry name" value="HTH_MERR_2"/>
    <property type="match status" value="1"/>
</dbReference>
<protein>
    <recommendedName>
        <fullName evidence="1">HTH merR-type domain-containing protein</fullName>
    </recommendedName>
</protein>
<comment type="caution">
    <text evidence="2">The sequence shown here is derived from an EMBL/GenBank/DDBJ whole genome shotgun (WGS) entry which is preliminary data.</text>
</comment>
<dbReference type="EMBL" id="MFEH01000006">
    <property type="protein sequence ID" value="OGE73611.1"/>
    <property type="molecule type" value="Genomic_DNA"/>
</dbReference>
<accession>A0A1F5N7F1</accession>
<organism evidence="2 3">
    <name type="scientific">Candidatus Doudnabacteria bacterium RIFCSPHIGHO2_01_FULL_41_86</name>
    <dbReference type="NCBI Taxonomy" id="1817821"/>
    <lineage>
        <taxon>Bacteria</taxon>
        <taxon>Candidatus Doudnaibacteriota</taxon>
    </lineage>
</organism>
<gene>
    <name evidence="2" type="ORF">A2717_00120</name>
</gene>
<feature type="domain" description="HTH merR-type" evidence="1">
    <location>
        <begin position="9"/>
        <end position="59"/>
    </location>
</feature>
<evidence type="ECO:0000259" key="1">
    <source>
        <dbReference type="PROSITE" id="PS50937"/>
    </source>
</evidence>
<dbReference type="GO" id="GO:0003677">
    <property type="term" value="F:DNA binding"/>
    <property type="evidence" value="ECO:0007669"/>
    <property type="project" value="InterPro"/>
</dbReference>
<sequence>MSFDELPELLTIREVTHLLHVHPNTLRNWEKEGLIDVLRIGPRRDRRYEKQVIRKMLNQ</sequence>
<evidence type="ECO:0000313" key="3">
    <source>
        <dbReference type="Proteomes" id="UP000177610"/>
    </source>
</evidence>
<dbReference type="Gene3D" id="1.10.1660.10">
    <property type="match status" value="1"/>
</dbReference>
<dbReference type="SUPFAM" id="SSF46955">
    <property type="entry name" value="Putative DNA-binding domain"/>
    <property type="match status" value="1"/>
</dbReference>
<evidence type="ECO:0000313" key="2">
    <source>
        <dbReference type="EMBL" id="OGE73611.1"/>
    </source>
</evidence>